<name>A0A1I1ZSN4_9BACT</name>
<dbReference type="AlphaFoldDB" id="A0A1I1ZSN4"/>
<proteinExistence type="predicted"/>
<evidence type="ECO:0000313" key="2">
    <source>
        <dbReference type="Proteomes" id="UP000199400"/>
    </source>
</evidence>
<sequence>MARIHDSSKGEPAGDDAASLVARHETLDSSFWIEHGEAVLEVSHIRCGAEGFLCLWHERTGHGTLAAIGGGRHGLALAFDGGAEPFVIDSACAIDRDAAVAVVERFLRDGGRSEAVRWGAGIVRTTMETEEGWVLEEIGQPSGPRGWLPGGLRSAVGGPLDPALPQTASWRVLSELLVCDVAWLQALAETPMPALRRVVVDARAGSLAALPAAVAAAPALEELLVIGAAVLQLPPLASPTLRHIGLGLGELADPVEDPPSGWFNTIAAALARCELPALVSASIEATIEAGIEL</sequence>
<dbReference type="EMBL" id="FOMX01000012">
    <property type="protein sequence ID" value="SFE34681.1"/>
    <property type="molecule type" value="Genomic_DNA"/>
</dbReference>
<evidence type="ECO:0000313" key="1">
    <source>
        <dbReference type="EMBL" id="SFE34681.1"/>
    </source>
</evidence>
<keyword evidence="2" id="KW-1185">Reference proteome</keyword>
<dbReference type="Proteomes" id="UP000199400">
    <property type="component" value="Unassembled WGS sequence"/>
</dbReference>
<organism evidence="1 2">
    <name type="scientific">Nannocystis exedens</name>
    <dbReference type="NCBI Taxonomy" id="54"/>
    <lineage>
        <taxon>Bacteria</taxon>
        <taxon>Pseudomonadati</taxon>
        <taxon>Myxococcota</taxon>
        <taxon>Polyangia</taxon>
        <taxon>Nannocystales</taxon>
        <taxon>Nannocystaceae</taxon>
        <taxon>Nannocystis</taxon>
    </lineage>
</organism>
<dbReference type="STRING" id="54.SAMN02745121_03941"/>
<dbReference type="RefSeq" id="WP_096332990.1">
    <property type="nucleotide sequence ID" value="NZ_FOMX01000012.1"/>
</dbReference>
<reference evidence="2" key="1">
    <citation type="submission" date="2016-10" db="EMBL/GenBank/DDBJ databases">
        <authorList>
            <person name="Varghese N."/>
            <person name="Submissions S."/>
        </authorList>
    </citation>
    <scope>NUCLEOTIDE SEQUENCE [LARGE SCALE GENOMIC DNA]</scope>
    <source>
        <strain evidence="2">ATCC 25963</strain>
    </source>
</reference>
<protein>
    <submittedName>
        <fullName evidence="1">Uncharacterized protein</fullName>
    </submittedName>
</protein>
<accession>A0A1I1ZSN4</accession>
<gene>
    <name evidence="1" type="ORF">SAMN02745121_03941</name>
</gene>